<dbReference type="AlphaFoldDB" id="A0A5E7AVE3"/>
<dbReference type="PANTHER" id="PTHR32305">
    <property type="match status" value="1"/>
</dbReference>
<dbReference type="RefSeq" id="WP_224788176.1">
    <property type="nucleotide sequence ID" value="NZ_CABVHQ010000009.1"/>
</dbReference>
<gene>
    <name evidence="2" type="ORF">PS691_01291</name>
</gene>
<name>A0A5E7AVE3_PSEFL</name>
<evidence type="ECO:0000256" key="1">
    <source>
        <dbReference type="SAM" id="MobiDB-lite"/>
    </source>
</evidence>
<sequence>MAYSIADDQANTILPRTMLLATDSKNSVLAEVVVGKTNHLAYSAYGHQSAQQEVATSLGFNGELREARIGWYLLGNGYRAYNPRLMRFHSPDSWSPFGRGGLNPYMYCVGNPINRSDPTGHFPFIELVASGFSWLRKNVHGYRVAPVPKLNPSDVSNALWGMHSTKMRLIQNKSGPPSGEGIAEVLYRVMSSGQMPGGSPAISVIGPTTPKRYQGYGATAAGLNSQGSRRIMAENPNLKVGSGSNRTESFSFNIDSPPDYSDLGGGINSGPTNPATGQGFPPAGRRLSIPPPPIPAPSSPSPSRWSGESGPSDWSSSSSSSRSSSPPPPYATLTDIRTGQSSSGWVTKKK</sequence>
<dbReference type="SUPFAM" id="SSF56399">
    <property type="entry name" value="ADP-ribosylation"/>
    <property type="match status" value="1"/>
</dbReference>
<dbReference type="InterPro" id="IPR050708">
    <property type="entry name" value="T6SS_VgrG/RHS"/>
</dbReference>
<protein>
    <recommendedName>
        <fullName evidence="4">RHS repeat-associated core domain-containing protein</fullName>
    </recommendedName>
</protein>
<dbReference type="PANTHER" id="PTHR32305:SF15">
    <property type="entry name" value="PROTEIN RHSA-RELATED"/>
    <property type="match status" value="1"/>
</dbReference>
<organism evidence="2 3">
    <name type="scientific">Pseudomonas fluorescens</name>
    <dbReference type="NCBI Taxonomy" id="294"/>
    <lineage>
        <taxon>Bacteria</taxon>
        <taxon>Pseudomonadati</taxon>
        <taxon>Pseudomonadota</taxon>
        <taxon>Gammaproteobacteria</taxon>
        <taxon>Pseudomonadales</taxon>
        <taxon>Pseudomonadaceae</taxon>
        <taxon>Pseudomonas</taxon>
    </lineage>
</organism>
<evidence type="ECO:0000313" key="3">
    <source>
        <dbReference type="Proteomes" id="UP000337909"/>
    </source>
</evidence>
<evidence type="ECO:0008006" key="4">
    <source>
        <dbReference type="Google" id="ProtNLM"/>
    </source>
</evidence>
<feature type="compositionally biased region" description="Pro residues" evidence="1">
    <location>
        <begin position="289"/>
        <end position="300"/>
    </location>
</feature>
<feature type="compositionally biased region" description="Polar residues" evidence="1">
    <location>
        <begin position="242"/>
        <end position="254"/>
    </location>
</feature>
<dbReference type="Proteomes" id="UP000337909">
    <property type="component" value="Unassembled WGS sequence"/>
</dbReference>
<dbReference type="InterPro" id="IPR022385">
    <property type="entry name" value="Rhs_assc_core"/>
</dbReference>
<evidence type="ECO:0000313" key="2">
    <source>
        <dbReference type="EMBL" id="VVN83652.1"/>
    </source>
</evidence>
<dbReference type="EMBL" id="CABVHQ010000009">
    <property type="protein sequence ID" value="VVN83652.1"/>
    <property type="molecule type" value="Genomic_DNA"/>
</dbReference>
<feature type="compositionally biased region" description="Polar residues" evidence="1">
    <location>
        <begin position="335"/>
        <end position="350"/>
    </location>
</feature>
<feature type="region of interest" description="Disordered" evidence="1">
    <location>
        <begin position="235"/>
        <end position="350"/>
    </location>
</feature>
<proteinExistence type="predicted"/>
<dbReference type="Gene3D" id="2.180.10.10">
    <property type="entry name" value="RHS repeat-associated core"/>
    <property type="match status" value="1"/>
</dbReference>
<reference evidence="2 3" key="1">
    <citation type="submission" date="2019-09" db="EMBL/GenBank/DDBJ databases">
        <authorList>
            <person name="Chandra G."/>
            <person name="Truman W A."/>
        </authorList>
    </citation>
    <scope>NUCLEOTIDE SEQUENCE [LARGE SCALE GENOMIC DNA]</scope>
    <source>
        <strain evidence="2">PS691</strain>
    </source>
</reference>
<accession>A0A5E7AVE3</accession>
<dbReference type="NCBIfam" id="TIGR03696">
    <property type="entry name" value="Rhs_assc_core"/>
    <property type="match status" value="1"/>
</dbReference>
<feature type="compositionally biased region" description="Low complexity" evidence="1">
    <location>
        <begin position="301"/>
        <end position="324"/>
    </location>
</feature>